<dbReference type="EMBL" id="JASPKY010000811">
    <property type="protein sequence ID" value="KAK9685083.1"/>
    <property type="molecule type" value="Genomic_DNA"/>
</dbReference>
<keyword evidence="4" id="KW-1015">Disulfide bond</keyword>
<evidence type="ECO:0000313" key="10">
    <source>
        <dbReference type="Proteomes" id="UP001458880"/>
    </source>
</evidence>
<evidence type="ECO:0000256" key="3">
    <source>
        <dbReference type="ARBA" id="ARBA00022737"/>
    </source>
</evidence>
<dbReference type="InterPro" id="IPR036508">
    <property type="entry name" value="Chitin-bd_dom_sf"/>
</dbReference>
<evidence type="ECO:0000256" key="2">
    <source>
        <dbReference type="ARBA" id="ARBA00022729"/>
    </source>
</evidence>
<dbReference type="SUPFAM" id="SSF57625">
    <property type="entry name" value="Invertebrate chitin-binding proteins"/>
    <property type="match status" value="4"/>
</dbReference>
<sequence>MGVKLLLIAGLCLAFINGSYSEPVGTCPEVNEEDVTFLTDSNDCSIFYKCETGEPHLYQCPSDLYFNPEINVCDWPEQVDCGMGTGGNGNGGDNGNGENNGNGGDGGDGDGNGNGSGTGECPAENGEYVTLLPHETDCTLFYKCDWGTPILQACPDGLHFNPTLSVCDFSEQAGCEGGTGGGDNGNEGGTGGGDNGNGNGNGSGENGGGDGNGDGGNGGNGSGTGECPAENGEYVTLLPHETDCTLFYKCDWGTPILQACPDGLYFNPTLSVCDFSEQAGCEGGTGGGDNGNGGDIGNGSGEPGDGGDEDGNGDIDDGGSSGSGFCESLSCPMENDVYVYFIPYENDCTKFCKCDWGEAHEYDCPPGLYFNPELDVCDWPESSGCTM</sequence>
<dbReference type="PROSITE" id="PS50940">
    <property type="entry name" value="CHIT_BIND_II"/>
    <property type="match status" value="4"/>
</dbReference>
<feature type="compositionally biased region" description="Gly residues" evidence="6">
    <location>
        <begin position="92"/>
        <end position="118"/>
    </location>
</feature>
<dbReference type="GO" id="GO:0008061">
    <property type="term" value="F:chitin binding"/>
    <property type="evidence" value="ECO:0007669"/>
    <property type="project" value="UniProtKB-KW"/>
</dbReference>
<dbReference type="Pfam" id="PF01607">
    <property type="entry name" value="CBM_14"/>
    <property type="match status" value="4"/>
</dbReference>
<feature type="region of interest" description="Disordered" evidence="6">
    <location>
        <begin position="178"/>
        <end position="224"/>
    </location>
</feature>
<feature type="domain" description="Chitin-binding type-2" evidence="8">
    <location>
        <begin position="24"/>
        <end position="83"/>
    </location>
</feature>
<feature type="signal peptide" evidence="7">
    <location>
        <begin position="1"/>
        <end position="21"/>
    </location>
</feature>
<evidence type="ECO:0000256" key="1">
    <source>
        <dbReference type="ARBA" id="ARBA00022669"/>
    </source>
</evidence>
<feature type="region of interest" description="Disordered" evidence="6">
    <location>
        <begin position="284"/>
        <end position="317"/>
    </location>
</feature>
<keyword evidence="3" id="KW-0677">Repeat</keyword>
<feature type="compositionally biased region" description="Gly residues" evidence="6">
    <location>
        <begin position="284"/>
        <end position="304"/>
    </location>
</feature>
<dbReference type="Proteomes" id="UP001458880">
    <property type="component" value="Unassembled WGS sequence"/>
</dbReference>
<protein>
    <submittedName>
        <fullName evidence="9">Chitin binding Peritrophin-A domain</fullName>
    </submittedName>
</protein>
<proteinExistence type="predicted"/>
<evidence type="ECO:0000256" key="7">
    <source>
        <dbReference type="SAM" id="SignalP"/>
    </source>
</evidence>
<feature type="domain" description="Chitin-binding type-2" evidence="8">
    <location>
        <begin position="118"/>
        <end position="177"/>
    </location>
</feature>
<evidence type="ECO:0000256" key="6">
    <source>
        <dbReference type="SAM" id="MobiDB-lite"/>
    </source>
</evidence>
<keyword evidence="2 7" id="KW-0732">Signal</keyword>
<feature type="chain" id="PRO_5043385216" evidence="7">
    <location>
        <begin position="22"/>
        <end position="387"/>
    </location>
</feature>
<comment type="caution">
    <text evidence="9">The sequence shown here is derived from an EMBL/GenBank/DDBJ whole genome shotgun (WGS) entry which is preliminary data.</text>
</comment>
<dbReference type="Gene3D" id="2.170.140.10">
    <property type="entry name" value="Chitin binding domain"/>
    <property type="match status" value="4"/>
</dbReference>
<dbReference type="AlphaFoldDB" id="A0AAW1I7J8"/>
<dbReference type="InterPro" id="IPR051940">
    <property type="entry name" value="Chitin_bind-dev_reg"/>
</dbReference>
<organism evidence="9 10">
    <name type="scientific">Popillia japonica</name>
    <name type="common">Japanese beetle</name>
    <dbReference type="NCBI Taxonomy" id="7064"/>
    <lineage>
        <taxon>Eukaryota</taxon>
        <taxon>Metazoa</taxon>
        <taxon>Ecdysozoa</taxon>
        <taxon>Arthropoda</taxon>
        <taxon>Hexapoda</taxon>
        <taxon>Insecta</taxon>
        <taxon>Pterygota</taxon>
        <taxon>Neoptera</taxon>
        <taxon>Endopterygota</taxon>
        <taxon>Coleoptera</taxon>
        <taxon>Polyphaga</taxon>
        <taxon>Scarabaeiformia</taxon>
        <taxon>Scarabaeidae</taxon>
        <taxon>Rutelinae</taxon>
        <taxon>Popillia</taxon>
    </lineage>
</organism>
<keyword evidence="10" id="KW-1185">Reference proteome</keyword>
<dbReference type="InterPro" id="IPR002557">
    <property type="entry name" value="Chitin-bd_dom"/>
</dbReference>
<feature type="compositionally biased region" description="Acidic residues" evidence="6">
    <location>
        <begin position="305"/>
        <end position="317"/>
    </location>
</feature>
<accession>A0AAW1I7J8</accession>
<dbReference type="PANTHER" id="PTHR23301">
    <property type="entry name" value="CHITIN BINDING PERITROPHIN-A"/>
    <property type="match status" value="1"/>
</dbReference>
<dbReference type="PANTHER" id="PTHR23301:SF0">
    <property type="entry name" value="CHITIN-BINDING TYPE-2 DOMAIN-CONTAINING PROTEIN-RELATED"/>
    <property type="match status" value="1"/>
</dbReference>
<reference evidence="9 10" key="1">
    <citation type="journal article" date="2024" name="BMC Genomics">
        <title>De novo assembly and annotation of Popillia japonica's genome with initial clues to its potential as an invasive pest.</title>
        <authorList>
            <person name="Cucini C."/>
            <person name="Boschi S."/>
            <person name="Funari R."/>
            <person name="Cardaioli E."/>
            <person name="Iannotti N."/>
            <person name="Marturano G."/>
            <person name="Paoli F."/>
            <person name="Bruttini M."/>
            <person name="Carapelli A."/>
            <person name="Frati F."/>
            <person name="Nardi F."/>
        </authorList>
    </citation>
    <scope>NUCLEOTIDE SEQUENCE [LARGE SCALE GENOMIC DNA]</scope>
    <source>
        <strain evidence="9">DMR45628</strain>
    </source>
</reference>
<keyword evidence="1" id="KW-0147">Chitin-binding</keyword>
<feature type="domain" description="Chitin-binding type-2" evidence="8">
    <location>
        <begin position="224"/>
        <end position="283"/>
    </location>
</feature>
<keyword evidence="5" id="KW-0325">Glycoprotein</keyword>
<dbReference type="SMART" id="SM00494">
    <property type="entry name" value="ChtBD2"/>
    <property type="match status" value="4"/>
</dbReference>
<feature type="region of interest" description="Disordered" evidence="6">
    <location>
        <begin position="92"/>
        <end position="120"/>
    </location>
</feature>
<evidence type="ECO:0000256" key="5">
    <source>
        <dbReference type="ARBA" id="ARBA00023180"/>
    </source>
</evidence>
<evidence type="ECO:0000256" key="4">
    <source>
        <dbReference type="ARBA" id="ARBA00023157"/>
    </source>
</evidence>
<feature type="domain" description="Chitin-binding type-2" evidence="8">
    <location>
        <begin position="328"/>
        <end position="387"/>
    </location>
</feature>
<name>A0AAW1I7J8_POPJA</name>
<evidence type="ECO:0000259" key="8">
    <source>
        <dbReference type="PROSITE" id="PS50940"/>
    </source>
</evidence>
<dbReference type="GO" id="GO:0005576">
    <property type="term" value="C:extracellular region"/>
    <property type="evidence" value="ECO:0007669"/>
    <property type="project" value="InterPro"/>
</dbReference>
<evidence type="ECO:0000313" key="9">
    <source>
        <dbReference type="EMBL" id="KAK9685083.1"/>
    </source>
</evidence>
<gene>
    <name evidence="9" type="ORF">QE152_g38306</name>
</gene>